<evidence type="ECO:0000313" key="4">
    <source>
        <dbReference type="Proteomes" id="UP000237000"/>
    </source>
</evidence>
<dbReference type="GO" id="GO:0005634">
    <property type="term" value="C:nucleus"/>
    <property type="evidence" value="ECO:0007669"/>
    <property type="project" value="InterPro"/>
</dbReference>
<dbReference type="EMBL" id="JXTC01000056">
    <property type="protein sequence ID" value="PON93816.1"/>
    <property type="molecule type" value="Genomic_DNA"/>
</dbReference>
<proteinExistence type="predicted"/>
<reference evidence="4" key="1">
    <citation type="submission" date="2016-06" db="EMBL/GenBank/DDBJ databases">
        <title>Parallel loss of symbiosis genes in relatives of nitrogen-fixing non-legume Parasponia.</title>
        <authorList>
            <person name="Van Velzen R."/>
            <person name="Holmer R."/>
            <person name="Bu F."/>
            <person name="Rutten L."/>
            <person name="Van Zeijl A."/>
            <person name="Liu W."/>
            <person name="Santuari L."/>
            <person name="Cao Q."/>
            <person name="Sharma T."/>
            <person name="Shen D."/>
            <person name="Roswanjaya Y."/>
            <person name="Wardhani T."/>
            <person name="Kalhor M.S."/>
            <person name="Jansen J."/>
            <person name="Van den Hoogen J."/>
            <person name="Gungor B."/>
            <person name="Hartog M."/>
            <person name="Hontelez J."/>
            <person name="Verver J."/>
            <person name="Yang W.-C."/>
            <person name="Schijlen E."/>
            <person name="Repin R."/>
            <person name="Schilthuizen M."/>
            <person name="Schranz E."/>
            <person name="Heidstra R."/>
            <person name="Miyata K."/>
            <person name="Fedorova E."/>
            <person name="Kohlen W."/>
            <person name="Bisseling T."/>
            <person name="Smit S."/>
            <person name="Geurts R."/>
        </authorList>
    </citation>
    <scope>NUCLEOTIDE SEQUENCE [LARGE SCALE GENOMIC DNA]</scope>
    <source>
        <strain evidence="4">cv. RG33-2</strain>
    </source>
</reference>
<evidence type="ECO:0000313" key="3">
    <source>
        <dbReference type="EMBL" id="PON93816.1"/>
    </source>
</evidence>
<feature type="coiled-coil region" evidence="1">
    <location>
        <begin position="94"/>
        <end position="121"/>
    </location>
</feature>
<organism evidence="3 4">
    <name type="scientific">Trema orientale</name>
    <name type="common">Charcoal tree</name>
    <name type="synonym">Celtis orientalis</name>
    <dbReference type="NCBI Taxonomy" id="63057"/>
    <lineage>
        <taxon>Eukaryota</taxon>
        <taxon>Viridiplantae</taxon>
        <taxon>Streptophyta</taxon>
        <taxon>Embryophyta</taxon>
        <taxon>Tracheophyta</taxon>
        <taxon>Spermatophyta</taxon>
        <taxon>Magnoliopsida</taxon>
        <taxon>eudicotyledons</taxon>
        <taxon>Gunneridae</taxon>
        <taxon>Pentapetalae</taxon>
        <taxon>rosids</taxon>
        <taxon>fabids</taxon>
        <taxon>Rosales</taxon>
        <taxon>Cannabaceae</taxon>
        <taxon>Trema</taxon>
    </lineage>
</organism>
<keyword evidence="1" id="KW-0175">Coiled coil</keyword>
<protein>
    <submittedName>
        <fullName evidence="3">K-box transcription factor</fullName>
    </submittedName>
</protein>
<evidence type="ECO:0000259" key="2">
    <source>
        <dbReference type="PROSITE" id="PS51297"/>
    </source>
</evidence>
<dbReference type="InterPro" id="IPR002487">
    <property type="entry name" value="TF_Kbox"/>
</dbReference>
<dbReference type="PROSITE" id="PS51297">
    <property type="entry name" value="K_BOX"/>
    <property type="match status" value="1"/>
</dbReference>
<dbReference type="GO" id="GO:0003700">
    <property type="term" value="F:DNA-binding transcription factor activity"/>
    <property type="evidence" value="ECO:0007669"/>
    <property type="project" value="InterPro"/>
</dbReference>
<name>A0A2P5F7T9_TREOI</name>
<gene>
    <name evidence="3" type="ORF">TorRG33x02_105190</name>
</gene>
<dbReference type="OrthoDB" id="1898716at2759"/>
<comment type="caution">
    <text evidence="3">The sequence shown here is derived from an EMBL/GenBank/DDBJ whole genome shotgun (WGS) entry which is preliminary data.</text>
</comment>
<accession>A0A2P5F7T9</accession>
<keyword evidence="4" id="KW-1185">Reference proteome</keyword>
<feature type="domain" description="K-box" evidence="2">
    <location>
        <begin position="28"/>
        <end position="121"/>
    </location>
</feature>
<dbReference type="InParanoid" id="A0A2P5F7T9"/>
<evidence type="ECO:0000256" key="1">
    <source>
        <dbReference type="SAM" id="Coils"/>
    </source>
</evidence>
<dbReference type="Pfam" id="PF01486">
    <property type="entry name" value="K-box"/>
    <property type="match status" value="1"/>
</dbReference>
<dbReference type="Proteomes" id="UP000237000">
    <property type="component" value="Unassembled WGS sequence"/>
</dbReference>
<sequence length="148" mass="17053">MGASDVGRCLVLASLGKILERYGAFDNEGESSDKLKAHDTEYDGLWANDDVLNVMSNLKIEELTTNELTHLERQLDSTLKQTRLRKTELRMETITTLSQKEKQLREENQFLENKVETIVGDRGKQVQLSEINDHAAHSMRRKLQLYFE</sequence>
<dbReference type="AlphaFoldDB" id="A0A2P5F7T9"/>